<feature type="compositionally biased region" description="Low complexity" evidence="1">
    <location>
        <begin position="236"/>
        <end position="252"/>
    </location>
</feature>
<feature type="region of interest" description="Disordered" evidence="1">
    <location>
        <begin position="234"/>
        <end position="259"/>
    </location>
</feature>
<feature type="region of interest" description="Disordered" evidence="1">
    <location>
        <begin position="50"/>
        <end position="69"/>
    </location>
</feature>
<dbReference type="RefSeq" id="XP_054843540.1">
    <property type="nucleotide sequence ID" value="XM_054987565.1"/>
</dbReference>
<accession>A0AA97JSR4</accession>
<sequence>MPTMKGGGPSKGKQPAKQRASKRPIPVISSSDDEDSGPTRRELMERLAAVEKERGAASGAAPARPGRAAKKVPREVFYNEFLSRLSALEGSSRDAPGSVGGIGQQLTSMTDVGVEPEGAAEDSQVAIAVETPLDDGAVSGHARKRILICGHSMVFWAAYQARRTANGSQLGLSAVATSPQQGLQANSCIPAATDSHCHRGLGSPRSCQLRLTESAQLGLTGICLSPHHCQPPEMGLGSSLAPTAAPALSHSLGKPPMSS</sequence>
<dbReference type="KEGG" id="emc:129335105"/>
<name>A0AA97JSR4_EUBMA</name>
<keyword evidence="2" id="KW-1185">Reference proteome</keyword>
<evidence type="ECO:0000313" key="3">
    <source>
        <dbReference type="RefSeq" id="XP_054843540.1"/>
    </source>
</evidence>
<dbReference type="AlphaFoldDB" id="A0AA97JSR4"/>
<feature type="compositionally biased region" description="Low complexity" evidence="1">
    <location>
        <begin position="56"/>
        <end position="66"/>
    </location>
</feature>
<reference evidence="3" key="1">
    <citation type="submission" date="2025-08" db="UniProtKB">
        <authorList>
            <consortium name="RefSeq"/>
        </authorList>
    </citation>
    <scope>IDENTIFICATION</scope>
    <source>
        <tissue evidence="3">Blood</tissue>
    </source>
</reference>
<evidence type="ECO:0000313" key="2">
    <source>
        <dbReference type="Proteomes" id="UP001190640"/>
    </source>
</evidence>
<dbReference type="GeneID" id="129335105"/>
<proteinExistence type="predicted"/>
<evidence type="ECO:0000256" key="1">
    <source>
        <dbReference type="SAM" id="MobiDB-lite"/>
    </source>
</evidence>
<feature type="region of interest" description="Disordered" evidence="1">
    <location>
        <begin position="1"/>
        <end position="43"/>
    </location>
</feature>
<gene>
    <name evidence="3" type="primary">LOC129335105</name>
</gene>
<dbReference type="Proteomes" id="UP001190640">
    <property type="component" value="Chromosome 8"/>
</dbReference>
<protein>
    <submittedName>
        <fullName evidence="3">Uncharacterized protein LOC129335105</fullName>
    </submittedName>
</protein>
<organism evidence="2 3">
    <name type="scientific">Eublepharis macularius</name>
    <name type="common">Leopard gecko</name>
    <name type="synonym">Cyrtodactylus macularius</name>
    <dbReference type="NCBI Taxonomy" id="481883"/>
    <lineage>
        <taxon>Eukaryota</taxon>
        <taxon>Metazoa</taxon>
        <taxon>Chordata</taxon>
        <taxon>Craniata</taxon>
        <taxon>Vertebrata</taxon>
        <taxon>Euteleostomi</taxon>
        <taxon>Lepidosauria</taxon>
        <taxon>Squamata</taxon>
        <taxon>Bifurcata</taxon>
        <taxon>Gekkota</taxon>
        <taxon>Eublepharidae</taxon>
        <taxon>Eublepharinae</taxon>
        <taxon>Eublepharis</taxon>
    </lineage>
</organism>
<feature type="compositionally biased region" description="Gly residues" evidence="1">
    <location>
        <begin position="1"/>
        <end position="10"/>
    </location>
</feature>